<dbReference type="RefSeq" id="WP_227600482.1">
    <property type="nucleotide sequence ID" value="NZ_JAJEPX010000012.1"/>
</dbReference>
<evidence type="ECO:0000313" key="5">
    <source>
        <dbReference type="EMBL" id="MCC2176606.1"/>
    </source>
</evidence>
<organism evidence="5 6">
    <name type="scientific">Agathobaculum butyriciproducens</name>
    <dbReference type="NCBI Taxonomy" id="1628085"/>
    <lineage>
        <taxon>Bacteria</taxon>
        <taxon>Bacillati</taxon>
        <taxon>Bacillota</taxon>
        <taxon>Clostridia</taxon>
        <taxon>Eubacteriales</taxon>
        <taxon>Butyricicoccaceae</taxon>
        <taxon>Agathobaculum</taxon>
    </lineage>
</organism>
<accession>A0AAW4VUL7</accession>
<dbReference type="GeneID" id="98659730"/>
<evidence type="ECO:0000256" key="1">
    <source>
        <dbReference type="ARBA" id="ARBA00023015"/>
    </source>
</evidence>
<keyword evidence="3" id="KW-0804">Transcription</keyword>
<feature type="domain" description="HTH araC/xylS-type" evidence="4">
    <location>
        <begin position="194"/>
        <end position="292"/>
    </location>
</feature>
<dbReference type="Proteomes" id="UP001298753">
    <property type="component" value="Unassembled WGS sequence"/>
</dbReference>
<dbReference type="InterPro" id="IPR020449">
    <property type="entry name" value="Tscrpt_reg_AraC-type_HTH"/>
</dbReference>
<comment type="caution">
    <text evidence="5">The sequence shown here is derived from an EMBL/GenBank/DDBJ whole genome shotgun (WGS) entry which is preliminary data.</text>
</comment>
<evidence type="ECO:0000256" key="2">
    <source>
        <dbReference type="ARBA" id="ARBA00023125"/>
    </source>
</evidence>
<dbReference type="GO" id="GO:0043565">
    <property type="term" value="F:sequence-specific DNA binding"/>
    <property type="evidence" value="ECO:0007669"/>
    <property type="project" value="InterPro"/>
</dbReference>
<dbReference type="SUPFAM" id="SSF46689">
    <property type="entry name" value="Homeodomain-like"/>
    <property type="match status" value="2"/>
</dbReference>
<dbReference type="InterPro" id="IPR018060">
    <property type="entry name" value="HTH_AraC"/>
</dbReference>
<evidence type="ECO:0000259" key="4">
    <source>
        <dbReference type="PROSITE" id="PS01124"/>
    </source>
</evidence>
<evidence type="ECO:0000256" key="3">
    <source>
        <dbReference type="ARBA" id="ARBA00023163"/>
    </source>
</evidence>
<keyword evidence="2" id="KW-0238">DNA-binding</keyword>
<dbReference type="PROSITE" id="PS00041">
    <property type="entry name" value="HTH_ARAC_FAMILY_1"/>
    <property type="match status" value="1"/>
</dbReference>
<keyword evidence="1" id="KW-0805">Transcription regulation</keyword>
<dbReference type="PROSITE" id="PS01124">
    <property type="entry name" value="HTH_ARAC_FAMILY_2"/>
    <property type="match status" value="1"/>
</dbReference>
<dbReference type="PANTHER" id="PTHR47893:SF1">
    <property type="entry name" value="REGULATORY PROTEIN PCHR"/>
    <property type="match status" value="1"/>
</dbReference>
<reference evidence="5 6" key="1">
    <citation type="submission" date="2021-10" db="EMBL/GenBank/DDBJ databases">
        <title>Anaerobic single-cell dispensing facilitates the cultivation of human gut bacteria.</title>
        <authorList>
            <person name="Afrizal A."/>
        </authorList>
    </citation>
    <scope>NUCLEOTIDE SEQUENCE [LARGE SCALE GENOMIC DNA]</scope>
    <source>
        <strain evidence="5 6">CLA-AA-H270</strain>
    </source>
</reference>
<dbReference type="PRINTS" id="PR00032">
    <property type="entry name" value="HTHARAC"/>
</dbReference>
<dbReference type="Gene3D" id="1.10.10.60">
    <property type="entry name" value="Homeodomain-like"/>
    <property type="match status" value="2"/>
</dbReference>
<protein>
    <submittedName>
        <fullName evidence="5">AraC family transcriptional regulator</fullName>
    </submittedName>
</protein>
<dbReference type="Pfam" id="PF12833">
    <property type="entry name" value="HTH_18"/>
    <property type="match status" value="1"/>
</dbReference>
<dbReference type="InterPro" id="IPR053142">
    <property type="entry name" value="PchR_regulatory_protein"/>
</dbReference>
<proteinExistence type="predicted"/>
<dbReference type="InterPro" id="IPR009057">
    <property type="entry name" value="Homeodomain-like_sf"/>
</dbReference>
<dbReference type="InterPro" id="IPR018062">
    <property type="entry name" value="HTH_AraC-typ_CS"/>
</dbReference>
<dbReference type="SMART" id="SM00342">
    <property type="entry name" value="HTH_ARAC"/>
    <property type="match status" value="1"/>
</dbReference>
<sequence length="296" mass="32700">MLETLLKPNTGASLSGCVRWTQPMDGVRVCDFDCALTVPPALPAEPSEVPCEVLFCRQGGLRLTMTDGRQVFLQEHEVLLLLGASVQSLSVADGLFGGELVLIEQSAAAPCRLTVNAARIKARVTSHLGCVVLRSAVWIDNLAAALQSVPERDRAAYSAIKAIELLYLISTDSPLLTMPPESVSRDHYLTDTVRQVQEYMVSHLSDPLTIDQLSARFRISPTALKDIFRQTYGRPIHQYLLEKRVQHAAELLHRSPLSIVDIAAAVGYNSASQFGVAFKRRYQLTPSQYRRQARKS</sequence>
<keyword evidence="6" id="KW-1185">Reference proteome</keyword>
<gene>
    <name evidence="5" type="ORF">LKD22_05635</name>
</gene>
<dbReference type="PANTHER" id="PTHR47893">
    <property type="entry name" value="REGULATORY PROTEIN PCHR"/>
    <property type="match status" value="1"/>
</dbReference>
<evidence type="ECO:0000313" key="6">
    <source>
        <dbReference type="Proteomes" id="UP001298753"/>
    </source>
</evidence>
<dbReference type="GO" id="GO:0003700">
    <property type="term" value="F:DNA-binding transcription factor activity"/>
    <property type="evidence" value="ECO:0007669"/>
    <property type="project" value="InterPro"/>
</dbReference>
<dbReference type="EMBL" id="JAJEPX010000012">
    <property type="protein sequence ID" value="MCC2176606.1"/>
    <property type="molecule type" value="Genomic_DNA"/>
</dbReference>
<dbReference type="AlphaFoldDB" id="A0AAW4VUL7"/>
<name>A0AAW4VUL7_9FIRM</name>